<evidence type="ECO:0000256" key="3">
    <source>
        <dbReference type="ARBA" id="ARBA00022801"/>
    </source>
</evidence>
<dbReference type="AlphaFoldDB" id="A0A9E7IAZ7"/>
<dbReference type="EMBL" id="CP097511">
    <property type="protein sequence ID" value="URE45812.1"/>
    <property type="molecule type" value="Genomic_DNA"/>
</dbReference>
<dbReference type="SUPFAM" id="SSF55811">
    <property type="entry name" value="Nudix"/>
    <property type="match status" value="1"/>
</dbReference>
<dbReference type="CDD" id="cd04670">
    <property type="entry name" value="NUDIX_ASFGF2_Nudt6"/>
    <property type="match status" value="1"/>
</dbReference>
<dbReference type="Gene3D" id="3.30.830.10">
    <property type="entry name" value="Metalloenzyme, LuxS/M16 peptidase-like"/>
    <property type="match status" value="3"/>
</dbReference>
<dbReference type="Pfam" id="PF00675">
    <property type="entry name" value="Peptidase_M16"/>
    <property type="match status" value="1"/>
</dbReference>
<feature type="domain" description="Nudix hydrolase" evidence="5">
    <location>
        <begin position="897"/>
        <end position="1027"/>
    </location>
</feature>
<dbReference type="InterPro" id="IPR015797">
    <property type="entry name" value="NUDIX_hydrolase-like_dom_sf"/>
</dbReference>
<evidence type="ECO:0000259" key="5">
    <source>
        <dbReference type="PROSITE" id="PS51462"/>
    </source>
</evidence>
<dbReference type="Gene3D" id="3.40.630.30">
    <property type="match status" value="1"/>
</dbReference>
<evidence type="ECO:0000256" key="4">
    <source>
        <dbReference type="SAM" id="MobiDB-lite"/>
    </source>
</evidence>
<evidence type="ECO:0000256" key="2">
    <source>
        <dbReference type="ARBA" id="ARBA00022723"/>
    </source>
</evidence>
<evidence type="ECO:0000313" key="6">
    <source>
        <dbReference type="EMBL" id="URE45812.1"/>
    </source>
</evidence>
<evidence type="ECO:0000313" key="7">
    <source>
        <dbReference type="Proteomes" id="UP001055439"/>
    </source>
</evidence>
<dbReference type="OrthoDB" id="447842at2759"/>
<dbReference type="GO" id="GO:0005739">
    <property type="term" value="C:mitochondrion"/>
    <property type="evidence" value="ECO:0007669"/>
    <property type="project" value="TreeGrafter"/>
</dbReference>
<dbReference type="InterPro" id="IPR011765">
    <property type="entry name" value="Pept_M16_N"/>
</dbReference>
<dbReference type="InterPro" id="IPR020084">
    <property type="entry name" value="NUDIX_hydrolase_CS"/>
</dbReference>
<dbReference type="PANTHER" id="PTHR11851">
    <property type="entry name" value="METALLOPROTEASE"/>
    <property type="match status" value="1"/>
</dbReference>
<dbReference type="Pfam" id="PF00293">
    <property type="entry name" value="NUDIX"/>
    <property type="match status" value="1"/>
</dbReference>
<dbReference type="FunFam" id="3.40.630.30:FF:000016">
    <property type="entry name" value="nudix hydrolase 2"/>
    <property type="match status" value="1"/>
</dbReference>
<dbReference type="InterPro" id="IPR007863">
    <property type="entry name" value="Peptidase_M16_C"/>
</dbReference>
<dbReference type="Pfam" id="PF18290">
    <property type="entry name" value="Nudix_hydro"/>
    <property type="match status" value="1"/>
</dbReference>
<dbReference type="Proteomes" id="UP001055439">
    <property type="component" value="Chromosome 9"/>
</dbReference>
<dbReference type="FunFam" id="3.90.79.10:FF:000015">
    <property type="entry name" value="Nudix hydrolase 8"/>
    <property type="match status" value="1"/>
</dbReference>
<dbReference type="GO" id="GO:0016787">
    <property type="term" value="F:hydrolase activity"/>
    <property type="evidence" value="ECO:0007669"/>
    <property type="project" value="UniProtKB-KW"/>
</dbReference>
<comment type="similarity">
    <text evidence="1">Belongs to the Nudix hydrolase family.</text>
</comment>
<feature type="compositionally biased region" description="Low complexity" evidence="4">
    <location>
        <begin position="41"/>
        <end position="71"/>
    </location>
</feature>
<protein>
    <submittedName>
        <fullName evidence="6">Mitochondrial-processing peptidase subunit</fullName>
    </submittedName>
</protein>
<dbReference type="SUPFAM" id="SSF63411">
    <property type="entry name" value="LuxS/MPP-like metallohydrolase"/>
    <property type="match status" value="2"/>
</dbReference>
<organism evidence="6 7">
    <name type="scientific">Musa troglodytarum</name>
    <name type="common">fe'i banana</name>
    <dbReference type="NCBI Taxonomy" id="320322"/>
    <lineage>
        <taxon>Eukaryota</taxon>
        <taxon>Viridiplantae</taxon>
        <taxon>Streptophyta</taxon>
        <taxon>Embryophyta</taxon>
        <taxon>Tracheophyta</taxon>
        <taxon>Spermatophyta</taxon>
        <taxon>Magnoliopsida</taxon>
        <taxon>Liliopsida</taxon>
        <taxon>Zingiberales</taxon>
        <taxon>Musaceae</taxon>
        <taxon>Musa</taxon>
    </lineage>
</organism>
<evidence type="ECO:0000256" key="1">
    <source>
        <dbReference type="ARBA" id="ARBA00005582"/>
    </source>
</evidence>
<dbReference type="FunFam" id="3.30.830.10:FF:000008">
    <property type="entry name" value="Mitochondrial-processing peptidase subunit beta"/>
    <property type="match status" value="1"/>
</dbReference>
<reference evidence="6" key="1">
    <citation type="submission" date="2022-05" db="EMBL/GenBank/DDBJ databases">
        <title>The Musa troglodytarum L. genome provides insights into the mechanism of non-climacteric behaviour and enrichment of carotenoids.</title>
        <authorList>
            <person name="Wang J."/>
        </authorList>
    </citation>
    <scope>NUCLEOTIDE SEQUENCE</scope>
    <source>
        <tissue evidence="6">Leaf</tissue>
    </source>
</reference>
<dbReference type="InterPro" id="IPR003293">
    <property type="entry name" value="Nudix_hydrolase6-like"/>
</dbReference>
<accession>A0A9E7IAZ7</accession>
<dbReference type="PRINTS" id="PR01356">
    <property type="entry name" value="GFGPROTEIN"/>
</dbReference>
<dbReference type="InterPro" id="IPR011249">
    <property type="entry name" value="Metalloenz_LuxS/M16"/>
</dbReference>
<dbReference type="PROSITE" id="PS51462">
    <property type="entry name" value="NUDIX"/>
    <property type="match status" value="1"/>
</dbReference>
<keyword evidence="2" id="KW-0479">Metal-binding</keyword>
<dbReference type="InterPro" id="IPR050361">
    <property type="entry name" value="MPP/UQCRC_Complex"/>
</dbReference>
<dbReference type="Pfam" id="PF05193">
    <property type="entry name" value="Peptidase_M16_C"/>
    <property type="match status" value="1"/>
</dbReference>
<name>A0A9E7IAZ7_9LILI</name>
<dbReference type="InterPro" id="IPR000086">
    <property type="entry name" value="NUDIX_hydrolase_dom"/>
</dbReference>
<dbReference type="Gene3D" id="3.90.79.10">
    <property type="entry name" value="Nucleoside Triphosphate Pyrophosphohydrolase"/>
    <property type="match status" value="1"/>
</dbReference>
<keyword evidence="3" id="KW-0378">Hydrolase</keyword>
<dbReference type="GO" id="GO:0046872">
    <property type="term" value="F:metal ion binding"/>
    <property type="evidence" value="ECO:0007669"/>
    <property type="project" value="UniProtKB-KW"/>
</dbReference>
<dbReference type="PANTHER" id="PTHR11851:SF190">
    <property type="entry name" value="MITOCHONDRIAL-PROCESSING PEPTIDASE SUBUNIT ALPHA"/>
    <property type="match status" value="1"/>
</dbReference>
<proteinExistence type="inferred from homology"/>
<dbReference type="InterPro" id="IPR040618">
    <property type="entry name" value="Pre-Nudix"/>
</dbReference>
<keyword evidence="7" id="KW-1185">Reference proteome</keyword>
<sequence length="1071" mass="117671">MQAPVESCGAAFFSPEVMDEGLRDRSRGATLPRVSEDGNDLSESSSFCGDSDDSVSSSSSSSNAVEDTTSSASSGALRLDSQGPLFELSSLVAQLPIKRGLSRYFQGKSQSFTSLSDVRCIEDLAKKETPYGKRMKTCRSYAAGLDAAQRPCFTPGPRRKSLAKKTSRGPCASLLARSSSIRMDGVDRLRPKKLGVAQRIRHQHRQFDSWGVRLGSRIPNRRSSSLSFPRSPSSIPSFGCSPPCTELSDLILGPLSIITLMRKVAESSYSLSQRQSGGARIFDTAARFASTSIAKRSSGGFFGWRTGGSSFQLPLDFPLPCVSLPPLPDFVEPARTKITTLPNGLKIASEVSTTPSSFGATHLLERMAFKTTKNRSHLRLVREIEAIGGSVAASGSREQMGYTYDALKTYMPEMVEVLIDSVRNAVFLDWEVNKQLKKVKAEIGELSSNPQGLLLEAIHSAAYSGALANPLIAPESVINRLDGTILEEFVADNYTAPRMVLAASGVEHEELVSIAEPLLSDLPKVPHLEEPKSVYIGGEYRCRSDSSKTHVALAFEVPGGWHKEKEAMALTVLQMLMGGGGSFSAGGPGKGMHSRLFFDVTLDQGPEFVSKAVELAVREMLAVATPGQVDQLQLDRAKDSTKSAVLMNLESRMVASEDIGRQILTYGERKRVEHFLKAVDELTIKDLTSLAEKAIEKATELGTAFFAALKQDPSFWLGRWVEPTRAAGSSKHILPEVLQALQDPELLTNKRSKLDEPNLAFKPQCLNIPNGRTKLDAFLDIGYGNRRKMINHATLSTTQSTTVDSLDACDDDYDGVIVNPQCLPTSANAFAAILRSSLSYWKLKGKKGIWLKILEEQAELVPIALKEGFRYHHADPGYVMLTHWIPEEPCMLPSTATHQIGVGGFVINDNREVLVVKEKKCPLRCSGIWKLPTGFINESEEIFCGAVREVKEETGIDTTFLEVLAFRHAHRVTFEKSDLFFICMLKPLTSEITIDEREIAAAKWMPLDEFLAQPYHQGDSMSKNVADICVSSYENKYRGFTALQMMSKLDDRLSYLYCGDLCKWKKGLPET</sequence>
<gene>
    <name evidence="6" type="ORF">MUK42_01699</name>
</gene>
<feature type="region of interest" description="Disordered" evidence="4">
    <location>
        <begin position="19"/>
        <end position="76"/>
    </location>
</feature>
<dbReference type="PROSITE" id="PS00893">
    <property type="entry name" value="NUDIX_BOX"/>
    <property type="match status" value="1"/>
</dbReference>